<dbReference type="RefSeq" id="WP_320003045.1">
    <property type="nucleotide sequence ID" value="NZ_JAUHJS010000002.1"/>
</dbReference>
<evidence type="ECO:0000256" key="1">
    <source>
        <dbReference type="SAM" id="MobiDB-lite"/>
    </source>
</evidence>
<reference evidence="2" key="1">
    <citation type="submission" date="2023-06" db="EMBL/GenBank/DDBJ databases">
        <title>Cytophagales bacterium Strain LB-30, isolated from soil.</title>
        <authorList>
            <person name="Liu B."/>
        </authorList>
    </citation>
    <scope>NUCLEOTIDE SEQUENCE</scope>
    <source>
        <strain evidence="2">LB-30</strain>
    </source>
</reference>
<protein>
    <submittedName>
        <fullName evidence="2">DUF6340 family protein</fullName>
    </submittedName>
</protein>
<evidence type="ECO:0000313" key="3">
    <source>
        <dbReference type="Proteomes" id="UP001168552"/>
    </source>
</evidence>
<proteinExistence type="predicted"/>
<feature type="region of interest" description="Disordered" evidence="1">
    <location>
        <begin position="347"/>
        <end position="373"/>
    </location>
</feature>
<name>A0ABT8F2P8_9BACT</name>
<gene>
    <name evidence="2" type="ORF">QWY31_03330</name>
</gene>
<dbReference type="Pfam" id="PF19867">
    <property type="entry name" value="DUF6340"/>
    <property type="match status" value="1"/>
</dbReference>
<accession>A0ABT8F2P8</accession>
<dbReference type="PROSITE" id="PS51257">
    <property type="entry name" value="PROKAR_LIPOPROTEIN"/>
    <property type="match status" value="1"/>
</dbReference>
<dbReference type="Proteomes" id="UP001168552">
    <property type="component" value="Unassembled WGS sequence"/>
</dbReference>
<keyword evidence="3" id="KW-1185">Reference proteome</keyword>
<organism evidence="2 3">
    <name type="scientific">Shiella aurantiaca</name>
    <dbReference type="NCBI Taxonomy" id="3058365"/>
    <lineage>
        <taxon>Bacteria</taxon>
        <taxon>Pseudomonadati</taxon>
        <taxon>Bacteroidota</taxon>
        <taxon>Cytophagia</taxon>
        <taxon>Cytophagales</taxon>
        <taxon>Shiellaceae</taxon>
        <taxon>Shiella</taxon>
    </lineage>
</organism>
<dbReference type="InterPro" id="IPR045921">
    <property type="entry name" value="DUF6340"/>
</dbReference>
<sequence>MKRSNYLLWALLVLFLGACGMKHVSMNSMVPASITLPPHIKTIVLVDRTEHEKTGLGTLEGVLTGEGIGEDQNGVQEAISSLQNGLMSSPRYQVIRASEVLKGNSMLGATFPEPITWNQINILCSKYKADAVIALELFDTNFIVTDGKRSVKKEVEENGVKKTIDAIEYYAEGVATAKIGFRLYDPKNKNIADQQTFSRTNTWEAKANSVKDALAALIQKSEATRYLSGLAGNSYAHKIAPMPVRISREFYGKPRKNQYMQAGVRQSEVGQWEEAIVSWRRGMLTADAKTAGRLAYNVAVGFEVLGDYAQAKAWAGKSYINYGNKKARSYNAMLEQRMLQEDIVNEQMRIEEDPLPDTSTGGGQPMLKPKKKN</sequence>
<dbReference type="EMBL" id="JAUHJS010000002">
    <property type="protein sequence ID" value="MDN4164516.1"/>
    <property type="molecule type" value="Genomic_DNA"/>
</dbReference>
<comment type="caution">
    <text evidence="2">The sequence shown here is derived from an EMBL/GenBank/DDBJ whole genome shotgun (WGS) entry which is preliminary data.</text>
</comment>
<evidence type="ECO:0000313" key="2">
    <source>
        <dbReference type="EMBL" id="MDN4164516.1"/>
    </source>
</evidence>